<evidence type="ECO:0000313" key="4">
    <source>
        <dbReference type="Proteomes" id="UP001442468"/>
    </source>
</evidence>
<proteinExistence type="predicted"/>
<protein>
    <submittedName>
        <fullName evidence="3">ABC-type transport auxiliary lipoprotein family protein</fullName>
    </submittedName>
</protein>
<dbReference type="EMBL" id="JBEGCJ010000003">
    <property type="protein sequence ID" value="MEQ6917601.1"/>
    <property type="molecule type" value="Genomic_DNA"/>
</dbReference>
<dbReference type="Gene3D" id="3.40.50.10610">
    <property type="entry name" value="ABC-type transport auxiliary lipoprotein component"/>
    <property type="match status" value="1"/>
</dbReference>
<name>A0ABV1NEY4_9GAMM</name>
<feature type="signal peptide" evidence="1">
    <location>
        <begin position="1"/>
        <end position="20"/>
    </location>
</feature>
<dbReference type="Pfam" id="PF03886">
    <property type="entry name" value="ABC_trans_aux"/>
    <property type="match status" value="1"/>
</dbReference>
<feature type="chain" id="PRO_5046042810" evidence="1">
    <location>
        <begin position="21"/>
        <end position="197"/>
    </location>
</feature>
<gene>
    <name evidence="3" type="ORF">ABE960_08720</name>
</gene>
<dbReference type="RefSeq" id="WP_349761856.1">
    <property type="nucleotide sequence ID" value="NZ_JBEGCJ010000003.1"/>
</dbReference>
<evidence type="ECO:0000313" key="3">
    <source>
        <dbReference type="EMBL" id="MEQ6917601.1"/>
    </source>
</evidence>
<sequence>MKATKGLAATLAILWLTGCAAVGPTATRYTLPGDAMAASARIAGAEATQRLVVNQLRLARFLEVDGLVLQLDDITLNEASQHQWAEPLGLQLERSLRERLAARLPDTRVTSEDAGGRRDDATTLQLEVDRFHGRHDGQAVVAGQWQLRDAQGELLVLSPFAVEVPLTRDGYPAMVRALGRGWDMVAEEIAEEIKRLR</sequence>
<evidence type="ECO:0000256" key="1">
    <source>
        <dbReference type="SAM" id="SignalP"/>
    </source>
</evidence>
<dbReference type="PROSITE" id="PS51257">
    <property type="entry name" value="PROKAR_LIPOPROTEIN"/>
    <property type="match status" value="1"/>
</dbReference>
<keyword evidence="3" id="KW-0449">Lipoprotein</keyword>
<feature type="domain" description="ABC-type transport auxiliary lipoprotein component" evidence="2">
    <location>
        <begin position="29"/>
        <end position="190"/>
    </location>
</feature>
<keyword evidence="1" id="KW-0732">Signal</keyword>
<comment type="caution">
    <text evidence="3">The sequence shown here is derived from an EMBL/GenBank/DDBJ whole genome shotgun (WGS) entry which is preliminary data.</text>
</comment>
<dbReference type="Proteomes" id="UP001442468">
    <property type="component" value="Unassembled WGS sequence"/>
</dbReference>
<organism evidence="3 4">
    <name type="scientific">Halomonas aquatica</name>
    <dbReference type="NCBI Taxonomy" id="3151123"/>
    <lineage>
        <taxon>Bacteria</taxon>
        <taxon>Pseudomonadati</taxon>
        <taxon>Pseudomonadota</taxon>
        <taxon>Gammaproteobacteria</taxon>
        <taxon>Oceanospirillales</taxon>
        <taxon>Halomonadaceae</taxon>
        <taxon>Halomonas</taxon>
    </lineage>
</organism>
<dbReference type="InterPro" id="IPR005586">
    <property type="entry name" value="ABC_trans_aux"/>
</dbReference>
<evidence type="ECO:0000259" key="2">
    <source>
        <dbReference type="Pfam" id="PF03886"/>
    </source>
</evidence>
<accession>A0ABV1NEY4</accession>
<dbReference type="SUPFAM" id="SSF159594">
    <property type="entry name" value="XCC0632-like"/>
    <property type="match status" value="1"/>
</dbReference>
<reference evidence="3 4" key="1">
    <citation type="submission" date="2024-05" db="EMBL/GenBank/DDBJ databases">
        <title>Halomonas sp. SSM6 16S ribosomal RNA gene Genome sequencing and assembly.</title>
        <authorList>
            <person name="Yook S."/>
        </authorList>
    </citation>
    <scope>NUCLEOTIDE SEQUENCE [LARGE SCALE GENOMIC DNA]</scope>
    <source>
        <strain evidence="3 4">SSM6</strain>
    </source>
</reference>
<keyword evidence="4" id="KW-1185">Reference proteome</keyword>